<evidence type="ECO:0000256" key="3">
    <source>
        <dbReference type="ARBA" id="ARBA00009131"/>
    </source>
</evidence>
<feature type="region of interest" description="Disordered" evidence="13">
    <location>
        <begin position="577"/>
        <end position="607"/>
    </location>
</feature>
<dbReference type="InterPro" id="IPR013087">
    <property type="entry name" value="Znf_C2H2_type"/>
</dbReference>
<feature type="compositionally biased region" description="Basic and acidic residues" evidence="13">
    <location>
        <begin position="646"/>
        <end position="658"/>
    </location>
</feature>
<evidence type="ECO:0000256" key="12">
    <source>
        <dbReference type="SAM" id="Coils"/>
    </source>
</evidence>
<dbReference type="GO" id="GO:0005814">
    <property type="term" value="C:centriole"/>
    <property type="evidence" value="ECO:0007669"/>
    <property type="project" value="UniProtKB-SubCell"/>
</dbReference>
<feature type="domain" description="C2H2-type" evidence="14">
    <location>
        <begin position="113"/>
        <end position="137"/>
    </location>
</feature>
<feature type="compositionally biased region" description="Basic and acidic residues" evidence="13">
    <location>
        <begin position="355"/>
        <end position="367"/>
    </location>
</feature>
<evidence type="ECO:0000313" key="16">
    <source>
        <dbReference type="Proteomes" id="UP000492820"/>
    </source>
</evidence>
<keyword evidence="5" id="KW-0479">Metal-binding</keyword>
<feature type="compositionally biased region" description="Polar residues" evidence="13">
    <location>
        <begin position="716"/>
        <end position="733"/>
    </location>
</feature>
<feature type="region of interest" description="Disordered" evidence="13">
    <location>
        <begin position="321"/>
        <end position="389"/>
    </location>
</feature>
<dbReference type="GO" id="GO:0005737">
    <property type="term" value="C:cytoplasm"/>
    <property type="evidence" value="ECO:0007669"/>
    <property type="project" value="TreeGrafter"/>
</dbReference>
<feature type="compositionally biased region" description="Basic and acidic residues" evidence="13">
    <location>
        <begin position="689"/>
        <end position="698"/>
    </location>
</feature>
<keyword evidence="7" id="KW-0862">Zinc</keyword>
<dbReference type="PANTHER" id="PTHR21502">
    <property type="entry name" value="ZINC FINGER PROTEIN DZIP1"/>
    <property type="match status" value="1"/>
</dbReference>
<dbReference type="Proteomes" id="UP000492820">
    <property type="component" value="Unassembled WGS sequence"/>
</dbReference>
<comment type="subcellular location">
    <subcellularLocation>
        <location evidence="2">Cytoplasm</location>
        <location evidence="2">Cytoskeleton</location>
        <location evidence="2">Cilium basal body</location>
    </subcellularLocation>
    <subcellularLocation>
        <location evidence="1">Cytoplasm</location>
        <location evidence="1">Cytoskeleton</location>
        <location evidence="1">Microtubule organizing center</location>
        <location evidence="1">Centrosome</location>
        <location evidence="1">Centriole</location>
    </subcellularLocation>
</comment>
<dbReference type="GO" id="GO:0008270">
    <property type="term" value="F:zinc ion binding"/>
    <property type="evidence" value="ECO:0007669"/>
    <property type="project" value="UniProtKB-KW"/>
</dbReference>
<accession>A0A068WHY9</accession>
<feature type="compositionally biased region" description="Basic and acidic residues" evidence="13">
    <location>
        <begin position="734"/>
        <end position="748"/>
    </location>
</feature>
<feature type="compositionally biased region" description="Polar residues" evidence="13">
    <location>
        <begin position="582"/>
        <end position="593"/>
    </location>
</feature>
<evidence type="ECO:0000256" key="8">
    <source>
        <dbReference type="ARBA" id="ARBA00023054"/>
    </source>
</evidence>
<feature type="compositionally biased region" description="Basic and acidic residues" evidence="13">
    <location>
        <begin position="321"/>
        <end position="335"/>
    </location>
</feature>
<evidence type="ECO:0000256" key="11">
    <source>
        <dbReference type="PROSITE-ProRule" id="PRU00042"/>
    </source>
</evidence>
<keyword evidence="4" id="KW-0963">Cytoplasm</keyword>
<feature type="compositionally biased region" description="Polar residues" evidence="13">
    <location>
        <begin position="369"/>
        <end position="388"/>
    </location>
</feature>
<dbReference type="PANTHER" id="PTHR21502:SF3">
    <property type="entry name" value="CILIUM ASSEMBLY PROTEIN DZIP1L"/>
    <property type="match status" value="1"/>
</dbReference>
<dbReference type="Pfam" id="PF13815">
    <property type="entry name" value="Dzip-like_N"/>
    <property type="match status" value="1"/>
</dbReference>
<evidence type="ECO:0000256" key="7">
    <source>
        <dbReference type="ARBA" id="ARBA00022833"/>
    </source>
</evidence>
<protein>
    <submittedName>
        <fullName evidence="15 17">Daz interacting protein 1</fullName>
    </submittedName>
</protein>
<keyword evidence="9" id="KW-0206">Cytoskeleton</keyword>
<dbReference type="InterPro" id="IPR058883">
    <property type="entry name" value="DZIP1_dom"/>
</dbReference>
<name>A0A068WHY9_ECHGR</name>
<dbReference type="PROSITE" id="PS00028">
    <property type="entry name" value="ZINC_FINGER_C2H2_1"/>
    <property type="match status" value="1"/>
</dbReference>
<reference evidence="15" key="2">
    <citation type="submission" date="2014-06" db="EMBL/GenBank/DDBJ databases">
        <authorList>
            <person name="Aslett M."/>
        </authorList>
    </citation>
    <scope>NUCLEOTIDE SEQUENCE</scope>
</reference>
<evidence type="ECO:0000256" key="4">
    <source>
        <dbReference type="ARBA" id="ARBA00022490"/>
    </source>
</evidence>
<evidence type="ECO:0000313" key="15">
    <source>
        <dbReference type="EMBL" id="CDS19363.1"/>
    </source>
</evidence>
<comment type="similarity">
    <text evidence="3">Belongs to the DZIP C2H2-type zinc-finger protein family.</text>
</comment>
<proteinExistence type="inferred from homology"/>
<dbReference type="GO" id="GO:0060271">
    <property type="term" value="P:cilium assembly"/>
    <property type="evidence" value="ECO:0007669"/>
    <property type="project" value="TreeGrafter"/>
</dbReference>
<evidence type="ECO:0000256" key="6">
    <source>
        <dbReference type="ARBA" id="ARBA00022771"/>
    </source>
</evidence>
<feature type="coiled-coil region" evidence="12">
    <location>
        <begin position="227"/>
        <end position="301"/>
    </location>
</feature>
<organism evidence="15">
    <name type="scientific">Echinococcus granulosus</name>
    <name type="common">Hydatid tapeworm</name>
    <dbReference type="NCBI Taxonomy" id="6210"/>
    <lineage>
        <taxon>Eukaryota</taxon>
        <taxon>Metazoa</taxon>
        <taxon>Spiralia</taxon>
        <taxon>Lophotrochozoa</taxon>
        <taxon>Platyhelminthes</taxon>
        <taxon>Cestoda</taxon>
        <taxon>Eucestoda</taxon>
        <taxon>Cyclophyllidea</taxon>
        <taxon>Taeniidae</taxon>
        <taxon>Echinococcus</taxon>
        <taxon>Echinococcus granulosus group</taxon>
    </lineage>
</organism>
<evidence type="ECO:0000256" key="1">
    <source>
        <dbReference type="ARBA" id="ARBA00004114"/>
    </source>
</evidence>
<dbReference type="AlphaFoldDB" id="A0A068WHY9"/>
<evidence type="ECO:0000313" key="17">
    <source>
        <dbReference type="WBParaSite" id="EgrG_000466400"/>
    </source>
</evidence>
<dbReference type="OrthoDB" id="515971at2759"/>
<keyword evidence="6 11" id="KW-0863">Zinc-finger</keyword>
<dbReference type="WBParaSite" id="EgrG_000466400">
    <property type="protein sequence ID" value="EgrG_000466400"/>
    <property type="gene ID" value="EgrG_000466400"/>
</dbReference>
<evidence type="ECO:0000256" key="2">
    <source>
        <dbReference type="ARBA" id="ARBA00004120"/>
    </source>
</evidence>
<evidence type="ECO:0000256" key="10">
    <source>
        <dbReference type="ARBA" id="ARBA00023273"/>
    </source>
</evidence>
<reference evidence="15 16" key="1">
    <citation type="journal article" date="2013" name="Nature">
        <title>The genomes of four tapeworm species reveal adaptations to parasitism.</title>
        <authorList>
            <person name="Tsai I.J."/>
            <person name="Zarowiecki M."/>
            <person name="Holroyd N."/>
            <person name="Garciarrubio A."/>
            <person name="Sanchez-Flores A."/>
            <person name="Brooks K.L."/>
            <person name="Tracey A."/>
            <person name="Bobes R.J."/>
            <person name="Fragoso G."/>
            <person name="Sciutto E."/>
            <person name="Aslett M."/>
            <person name="Beasley H."/>
            <person name="Bennett H.M."/>
            <person name="Cai J."/>
            <person name="Camicia F."/>
            <person name="Clark R."/>
            <person name="Cucher M."/>
            <person name="De Silva N."/>
            <person name="Day T.A."/>
            <person name="Deplazes P."/>
            <person name="Estrada K."/>
            <person name="Fernandez C."/>
            <person name="Holland P.W."/>
            <person name="Hou J."/>
            <person name="Hu S."/>
            <person name="Huckvale T."/>
            <person name="Hung S.S."/>
            <person name="Kamenetzky L."/>
            <person name="Keane J.A."/>
            <person name="Kiss F."/>
            <person name="Koziol U."/>
            <person name="Lambert O."/>
            <person name="Liu K."/>
            <person name="Luo X."/>
            <person name="Luo Y."/>
            <person name="Macchiaroli N."/>
            <person name="Nichol S."/>
            <person name="Paps J."/>
            <person name="Parkinson J."/>
            <person name="Pouchkina-Stantcheva N."/>
            <person name="Riddiford N."/>
            <person name="Rosenzvit M."/>
            <person name="Salinas G."/>
            <person name="Wasmuth J.D."/>
            <person name="Zamanian M."/>
            <person name="Zheng Y."/>
            <person name="Cai X."/>
            <person name="Soberon X."/>
            <person name="Olson P.D."/>
            <person name="Laclette J.P."/>
            <person name="Brehm K."/>
            <person name="Berriman M."/>
            <person name="Garciarrubio A."/>
            <person name="Bobes R.J."/>
            <person name="Fragoso G."/>
            <person name="Sanchez-Flores A."/>
            <person name="Estrada K."/>
            <person name="Cevallos M.A."/>
            <person name="Morett E."/>
            <person name="Gonzalez V."/>
            <person name="Portillo T."/>
            <person name="Ochoa-Leyva A."/>
            <person name="Jose M.V."/>
            <person name="Sciutto E."/>
            <person name="Landa A."/>
            <person name="Jimenez L."/>
            <person name="Valdes V."/>
            <person name="Carrero J.C."/>
            <person name="Larralde C."/>
            <person name="Morales-Montor J."/>
            <person name="Limon-Lason J."/>
            <person name="Soberon X."/>
            <person name="Laclette J.P."/>
        </authorList>
    </citation>
    <scope>NUCLEOTIDE SEQUENCE [LARGE SCALE GENOMIC DNA]</scope>
</reference>
<dbReference type="GO" id="GO:0036064">
    <property type="term" value="C:ciliary basal body"/>
    <property type="evidence" value="ECO:0007669"/>
    <property type="project" value="TreeGrafter"/>
</dbReference>
<evidence type="ECO:0000259" key="14">
    <source>
        <dbReference type="PROSITE" id="PS50157"/>
    </source>
</evidence>
<dbReference type="Pfam" id="PF25977">
    <property type="entry name" value="DZIP1"/>
    <property type="match status" value="1"/>
</dbReference>
<keyword evidence="8 12" id="KW-0175">Coiled coil</keyword>
<gene>
    <name evidence="15" type="ORF">EgrG_000466400</name>
</gene>
<dbReference type="InterPro" id="IPR051241">
    <property type="entry name" value="DZIP_RILPL"/>
</dbReference>
<dbReference type="EMBL" id="LK028579">
    <property type="protein sequence ID" value="CDS19363.1"/>
    <property type="molecule type" value="Genomic_DNA"/>
</dbReference>
<dbReference type="InterPro" id="IPR032714">
    <property type="entry name" value="DZIP1_N"/>
</dbReference>
<feature type="coiled-coil region" evidence="12">
    <location>
        <begin position="56"/>
        <end position="94"/>
    </location>
</feature>
<evidence type="ECO:0000256" key="13">
    <source>
        <dbReference type="SAM" id="MobiDB-lite"/>
    </source>
</evidence>
<evidence type="ECO:0000256" key="5">
    <source>
        <dbReference type="ARBA" id="ARBA00022723"/>
    </source>
</evidence>
<dbReference type="PROSITE" id="PS50157">
    <property type="entry name" value="ZINC_FINGER_C2H2_2"/>
    <property type="match status" value="1"/>
</dbReference>
<keyword evidence="10" id="KW-0966">Cell projection</keyword>
<feature type="region of interest" description="Disordered" evidence="13">
    <location>
        <begin position="504"/>
        <end position="559"/>
    </location>
</feature>
<reference evidence="17" key="3">
    <citation type="submission" date="2020-10" db="UniProtKB">
        <authorList>
            <consortium name="WormBaseParasite"/>
        </authorList>
    </citation>
    <scope>IDENTIFICATION</scope>
</reference>
<evidence type="ECO:0000256" key="9">
    <source>
        <dbReference type="ARBA" id="ARBA00023212"/>
    </source>
</evidence>
<sequence length="748" mass="84368">MDIDALQDNLVSVAFCDINSEIDTRYVDTNFIKLFQLAQLLIEYLLYSQDYLTNTVDSLRLENETIKKETDALKKRLEQQAQRLTSTRKECHRRRLLLLAQQRLMNSGPQSYHRCPHCTKAFINASFLNAHLFRRHSEVISALQDIDLNHASLLPLDSGTSFIVEKGTNGKPPVLAPNLEQQIQEVLDHLKSQIPPPPPPPLPLTSAVVQTIEAKGAASPRASAAVEAAWRQRAAELERQLEEERDHLRQLEERNRAWQESVASQYRTDVERVKEMFEVELRNLREENLETQRELIQLRIKKANVSNFEDVEADIPEQLERQVRSLEAPPKREGYRPYNEAELGNNKIVQLADDSSNKSEYAKERVSKSRPTTQPNAEKSHNPLQANGNLEARLKYVPLGSELRVDPLEGISHYKDQLEEFRSDPDAMKRLRKEVESLLVEQLIDHDVDGDAVGLTRGKFTETLDTLGQERQHLTRKHPNFAEIRASIARKVDRMALIALHSKRGRHDSALRGGSNGFGGGDGDVDGEGLQKKPRASRIADRDALSRPPSGRPASLTSLTHTLSPIVEYRRFATASPALRKTNPTQSKQSLFENTEDEGDDGDGRVVKVEGRTAVYRTAKKFHQSMNEEVDDRFQSKNQSPGHSVKFSDENEPRKNNNPDEDDDDDGPVSVFSILSEEQGDIGLSPMRPETRRGERADPVASSVTTLSPLRPGASYTISTSQWDTSSQVNDNQRFGRGEPDDRLDSDA</sequence>
<feature type="region of interest" description="Disordered" evidence="13">
    <location>
        <begin position="626"/>
        <end position="748"/>
    </location>
</feature>